<reference evidence="2" key="1">
    <citation type="submission" date="2022-11" db="UniProtKB">
        <authorList>
            <consortium name="WormBaseParasite"/>
        </authorList>
    </citation>
    <scope>IDENTIFICATION</scope>
</reference>
<proteinExistence type="predicted"/>
<protein>
    <submittedName>
        <fullName evidence="2">Uncharacterized protein</fullName>
    </submittedName>
</protein>
<organism evidence="1 2">
    <name type="scientific">Panagrolaimus sp. JU765</name>
    <dbReference type="NCBI Taxonomy" id="591449"/>
    <lineage>
        <taxon>Eukaryota</taxon>
        <taxon>Metazoa</taxon>
        <taxon>Ecdysozoa</taxon>
        <taxon>Nematoda</taxon>
        <taxon>Chromadorea</taxon>
        <taxon>Rhabditida</taxon>
        <taxon>Tylenchina</taxon>
        <taxon>Panagrolaimomorpha</taxon>
        <taxon>Panagrolaimoidea</taxon>
        <taxon>Panagrolaimidae</taxon>
        <taxon>Panagrolaimus</taxon>
    </lineage>
</organism>
<accession>A0AC34R3Y2</accession>
<dbReference type="Proteomes" id="UP000887576">
    <property type="component" value="Unplaced"/>
</dbReference>
<sequence>TFCLPKMFQKLVIFVLLALAVSTFAIEAESPNKALRHFLTQISHEKSINLCNIPGTNNCGEGYKCTMYVCMPEQVAVVVEQIWPIIEPIVGQAITSIINNLG</sequence>
<name>A0AC34R3Y2_9BILA</name>
<evidence type="ECO:0000313" key="2">
    <source>
        <dbReference type="WBParaSite" id="JU765_v2.g3177.t1"/>
    </source>
</evidence>
<dbReference type="WBParaSite" id="JU765_v2.g3177.t1">
    <property type="protein sequence ID" value="JU765_v2.g3177.t1"/>
    <property type="gene ID" value="JU765_v2.g3177"/>
</dbReference>
<evidence type="ECO:0000313" key="1">
    <source>
        <dbReference type="Proteomes" id="UP000887576"/>
    </source>
</evidence>